<evidence type="ECO:0000256" key="4">
    <source>
        <dbReference type="ARBA" id="ARBA00022833"/>
    </source>
</evidence>
<evidence type="ECO:0000256" key="1">
    <source>
        <dbReference type="ARBA" id="ARBA00001947"/>
    </source>
</evidence>
<dbReference type="RefSeq" id="WP_094864240.1">
    <property type="nucleotide sequence ID" value="NZ_NKYE01000012.1"/>
</dbReference>
<evidence type="ECO:0000313" key="7">
    <source>
        <dbReference type="Proteomes" id="UP000242444"/>
    </source>
</evidence>
<dbReference type="NCBIfam" id="TIGR03964">
    <property type="entry name" value="mycofact_creat"/>
    <property type="match status" value="1"/>
</dbReference>
<dbReference type="InterPro" id="IPR024087">
    <property type="entry name" value="Creatininase-like_sf"/>
</dbReference>
<dbReference type="PANTHER" id="PTHR35005">
    <property type="entry name" value="3-DEHYDRO-SCYLLO-INOSOSE HYDROLASE"/>
    <property type="match status" value="1"/>
</dbReference>
<dbReference type="Pfam" id="PF02633">
    <property type="entry name" value="Creatininase"/>
    <property type="match status" value="1"/>
</dbReference>
<dbReference type="GO" id="GO:0016811">
    <property type="term" value="F:hydrolase activity, acting on carbon-nitrogen (but not peptide) bonds, in linear amides"/>
    <property type="evidence" value="ECO:0007669"/>
    <property type="project" value="TreeGrafter"/>
</dbReference>
<evidence type="ECO:0000256" key="2">
    <source>
        <dbReference type="ARBA" id="ARBA00022723"/>
    </source>
</evidence>
<name>A0A263D0K3_9PSEU</name>
<comment type="caution">
    <text evidence="6">The sequence shown here is derived from an EMBL/GenBank/DDBJ whole genome shotgun (WGS) entry which is preliminary data.</text>
</comment>
<dbReference type="PANTHER" id="PTHR35005:SF1">
    <property type="entry name" value="2-AMINO-5-FORMYLAMINO-6-RIBOSYLAMINOPYRIMIDIN-4(3H)-ONE 5'-MONOPHOSPHATE DEFORMYLASE"/>
    <property type="match status" value="1"/>
</dbReference>
<gene>
    <name evidence="6" type="primary">mftE</name>
    <name evidence="6" type="ORF">CFN78_19265</name>
</gene>
<keyword evidence="2" id="KW-0479">Metal-binding</keyword>
<keyword evidence="4" id="KW-0862">Zinc</keyword>
<organism evidence="6 7">
    <name type="scientific">Amycolatopsis antarctica</name>
    <dbReference type="NCBI Taxonomy" id="1854586"/>
    <lineage>
        <taxon>Bacteria</taxon>
        <taxon>Bacillati</taxon>
        <taxon>Actinomycetota</taxon>
        <taxon>Actinomycetes</taxon>
        <taxon>Pseudonocardiales</taxon>
        <taxon>Pseudonocardiaceae</taxon>
        <taxon>Amycolatopsis</taxon>
    </lineage>
</organism>
<keyword evidence="7" id="KW-1185">Reference proteome</keyword>
<accession>A0A263D0K3</accession>
<evidence type="ECO:0000256" key="5">
    <source>
        <dbReference type="ARBA" id="ARBA00024029"/>
    </source>
</evidence>
<dbReference type="EMBL" id="NKYE01000012">
    <property type="protein sequence ID" value="OZM71658.1"/>
    <property type="molecule type" value="Genomic_DNA"/>
</dbReference>
<dbReference type="InterPro" id="IPR003785">
    <property type="entry name" value="Creatininase/forma_Hydrolase"/>
</dbReference>
<comment type="similarity">
    <text evidence="5">Belongs to the creatininase superfamily.</text>
</comment>
<dbReference type="AlphaFoldDB" id="A0A263D0K3"/>
<evidence type="ECO:0000313" key="6">
    <source>
        <dbReference type="EMBL" id="OZM71658.1"/>
    </source>
</evidence>
<evidence type="ECO:0000256" key="3">
    <source>
        <dbReference type="ARBA" id="ARBA00022801"/>
    </source>
</evidence>
<dbReference type="GO" id="GO:0046872">
    <property type="term" value="F:metal ion binding"/>
    <property type="evidence" value="ECO:0007669"/>
    <property type="project" value="UniProtKB-KW"/>
</dbReference>
<proteinExistence type="inferred from homology"/>
<dbReference type="GO" id="GO:0009231">
    <property type="term" value="P:riboflavin biosynthetic process"/>
    <property type="evidence" value="ECO:0007669"/>
    <property type="project" value="TreeGrafter"/>
</dbReference>
<sequence length="236" mass="24855">MTPWPGPASALAEHTWTELDETRPPVLLVPVGSCEQHGPHLPLDTDTRIATAVAEGAGGRHLLCPPIAYGSSGEHQAFPGTVSVGENAMRELLVELGRSACTWTRRLVFVNGHGGNLAALTAAVRLLRYEGRDTAWFPCAVSGSDPHAGASETALLLAIEPSAVRSSRLRPGNTEPLPELLPRLRQGALRTVSPTGVLGDPTAATAQDGARLLAAMRAALAAALRRWEPGPDGRLR</sequence>
<dbReference type="SUPFAM" id="SSF102215">
    <property type="entry name" value="Creatininase"/>
    <property type="match status" value="1"/>
</dbReference>
<dbReference type="InterPro" id="IPR023871">
    <property type="entry name" value="MftE"/>
</dbReference>
<keyword evidence="3" id="KW-0378">Hydrolase</keyword>
<dbReference type="InParanoid" id="A0A263D0K3"/>
<comment type="cofactor">
    <cofactor evidence="1">
        <name>Zn(2+)</name>
        <dbReference type="ChEBI" id="CHEBI:29105"/>
    </cofactor>
</comment>
<protein>
    <submittedName>
        <fullName evidence="6">Mycofactocin biosynthesis peptidyl-dipeptidase MftE</fullName>
    </submittedName>
</protein>
<dbReference type="OrthoDB" id="9801445at2"/>
<dbReference type="Proteomes" id="UP000242444">
    <property type="component" value="Unassembled WGS sequence"/>
</dbReference>
<reference evidence="6 7" key="1">
    <citation type="submission" date="2017-07" db="EMBL/GenBank/DDBJ databases">
        <title>Amycolatopsis antarcticus sp. nov., isolated from the surface of an Antarcticus brown macroalga.</title>
        <authorList>
            <person name="Wang J."/>
            <person name="Leiva S."/>
            <person name="Huang J."/>
            <person name="Huang Y."/>
        </authorList>
    </citation>
    <scope>NUCLEOTIDE SEQUENCE [LARGE SCALE GENOMIC DNA]</scope>
    <source>
        <strain evidence="6 7">AU-G6</strain>
    </source>
</reference>
<dbReference type="Gene3D" id="3.40.50.10310">
    <property type="entry name" value="Creatininase"/>
    <property type="match status" value="1"/>
</dbReference>